<dbReference type="Proteomes" id="UP000339690">
    <property type="component" value="Chromosome"/>
</dbReference>
<evidence type="ECO:0000259" key="9">
    <source>
        <dbReference type="PROSITE" id="PS01124"/>
    </source>
</evidence>
<dbReference type="RefSeq" id="WP_153790782.1">
    <property type="nucleotide sequence ID" value="NZ_CP045915.1"/>
</dbReference>
<evidence type="ECO:0000313" key="11">
    <source>
        <dbReference type="EMBL" id="QGH33816.1"/>
    </source>
</evidence>
<evidence type="ECO:0000259" key="10">
    <source>
        <dbReference type="PROSITE" id="PS50110"/>
    </source>
</evidence>
<keyword evidence="12" id="KW-1185">Reference proteome</keyword>
<dbReference type="InterPro" id="IPR020449">
    <property type="entry name" value="Tscrpt_reg_AraC-type_HTH"/>
</dbReference>
<feature type="modified residue" description="4-aspartylphosphate" evidence="8">
    <location>
        <position position="55"/>
    </location>
</feature>
<dbReference type="SUPFAM" id="SSF46689">
    <property type="entry name" value="Homeodomain-like"/>
    <property type="match status" value="1"/>
</dbReference>
<dbReference type="SMART" id="SM00342">
    <property type="entry name" value="HTH_ARAC"/>
    <property type="match status" value="1"/>
</dbReference>
<dbReference type="PRINTS" id="PR00032">
    <property type="entry name" value="HTHARAC"/>
</dbReference>
<keyword evidence="3 8" id="KW-0597">Phosphoprotein</keyword>
<keyword evidence="2" id="KW-0963">Cytoplasm</keyword>
<accession>A0A5Q2TGK3</accession>
<name>A0A5Q2TGK3_9BACI</name>
<dbReference type="PANTHER" id="PTHR42713">
    <property type="entry name" value="HISTIDINE KINASE-RELATED"/>
    <property type="match status" value="1"/>
</dbReference>
<keyword evidence="6" id="KW-0238">DNA-binding</keyword>
<dbReference type="PROSITE" id="PS50110">
    <property type="entry name" value="RESPONSE_REGULATORY"/>
    <property type="match status" value="1"/>
</dbReference>
<dbReference type="Pfam" id="PF00072">
    <property type="entry name" value="Response_reg"/>
    <property type="match status" value="1"/>
</dbReference>
<evidence type="ECO:0000256" key="3">
    <source>
        <dbReference type="ARBA" id="ARBA00022553"/>
    </source>
</evidence>
<feature type="domain" description="HTH araC/xylS-type" evidence="9">
    <location>
        <begin position="138"/>
        <end position="239"/>
    </location>
</feature>
<organism evidence="11 12">
    <name type="scientific">Gracilibacillus salitolerans</name>
    <dbReference type="NCBI Taxonomy" id="2663022"/>
    <lineage>
        <taxon>Bacteria</taxon>
        <taxon>Bacillati</taxon>
        <taxon>Bacillota</taxon>
        <taxon>Bacilli</taxon>
        <taxon>Bacillales</taxon>
        <taxon>Bacillaceae</taxon>
        <taxon>Gracilibacillus</taxon>
    </lineage>
</organism>
<dbReference type="CDD" id="cd17536">
    <property type="entry name" value="REC_YesN-like"/>
    <property type="match status" value="1"/>
</dbReference>
<evidence type="ECO:0000313" key="12">
    <source>
        <dbReference type="Proteomes" id="UP000339690"/>
    </source>
</evidence>
<dbReference type="SUPFAM" id="SSF52172">
    <property type="entry name" value="CheY-like"/>
    <property type="match status" value="1"/>
</dbReference>
<protein>
    <submittedName>
        <fullName evidence="11">Response regulator</fullName>
    </submittedName>
</protein>
<dbReference type="AlphaFoldDB" id="A0A5Q2TGK3"/>
<dbReference type="GO" id="GO:0000160">
    <property type="term" value="P:phosphorelay signal transduction system"/>
    <property type="evidence" value="ECO:0007669"/>
    <property type="project" value="UniProtKB-KW"/>
</dbReference>
<evidence type="ECO:0000256" key="7">
    <source>
        <dbReference type="ARBA" id="ARBA00023163"/>
    </source>
</evidence>
<dbReference type="GO" id="GO:0003700">
    <property type="term" value="F:DNA-binding transcription factor activity"/>
    <property type="evidence" value="ECO:0007669"/>
    <property type="project" value="InterPro"/>
</dbReference>
<gene>
    <name evidence="11" type="ORF">GI584_07195</name>
</gene>
<sequence length="245" mass="29131">MYKMIIVDDEAEIRIGLSNYFPWNQLGFEVVYQCVNGKQAIEYIEQNTIDLILTDIRMPVMDGIELAKELHKRRSFIYIIFLSGYKDFQYAKEALKYGVKEYIVKPGKFEEIHEVFTTVKAQLDKEWSRHHKKENYIENIIQTIEDYIKKNYADICLEDIATVLKMSPNYISRLYKEKTGDNISNYITKTRMQKAAELLVDYHYKTYEISEAVGYNNPKNFTRTFKKYYGVTPRDFRNSSMERSK</sequence>
<dbReference type="KEGG" id="grc:GI584_07195"/>
<evidence type="ECO:0000256" key="2">
    <source>
        <dbReference type="ARBA" id="ARBA00022490"/>
    </source>
</evidence>
<dbReference type="InterPro" id="IPR009057">
    <property type="entry name" value="Homeodomain-like_sf"/>
</dbReference>
<dbReference type="Gene3D" id="3.40.50.2300">
    <property type="match status" value="1"/>
</dbReference>
<keyword evidence="5" id="KW-0805">Transcription regulation</keyword>
<dbReference type="SMART" id="SM00448">
    <property type="entry name" value="REC"/>
    <property type="match status" value="1"/>
</dbReference>
<evidence type="ECO:0000256" key="5">
    <source>
        <dbReference type="ARBA" id="ARBA00023015"/>
    </source>
</evidence>
<feature type="domain" description="Response regulatory" evidence="10">
    <location>
        <begin position="3"/>
        <end position="120"/>
    </location>
</feature>
<evidence type="ECO:0000256" key="8">
    <source>
        <dbReference type="PROSITE-ProRule" id="PRU00169"/>
    </source>
</evidence>
<dbReference type="PANTHER" id="PTHR42713:SF3">
    <property type="entry name" value="TRANSCRIPTIONAL REGULATORY PROTEIN HPTR"/>
    <property type="match status" value="1"/>
</dbReference>
<evidence type="ECO:0000256" key="4">
    <source>
        <dbReference type="ARBA" id="ARBA00023012"/>
    </source>
</evidence>
<dbReference type="GO" id="GO:0005737">
    <property type="term" value="C:cytoplasm"/>
    <property type="evidence" value="ECO:0007669"/>
    <property type="project" value="UniProtKB-SubCell"/>
</dbReference>
<dbReference type="EMBL" id="CP045915">
    <property type="protein sequence ID" value="QGH33816.1"/>
    <property type="molecule type" value="Genomic_DNA"/>
</dbReference>
<comment type="subcellular location">
    <subcellularLocation>
        <location evidence="1">Cytoplasm</location>
    </subcellularLocation>
</comment>
<dbReference type="Pfam" id="PF12833">
    <property type="entry name" value="HTH_18"/>
    <property type="match status" value="1"/>
</dbReference>
<evidence type="ECO:0000256" key="6">
    <source>
        <dbReference type="ARBA" id="ARBA00023125"/>
    </source>
</evidence>
<dbReference type="Gene3D" id="1.10.10.60">
    <property type="entry name" value="Homeodomain-like"/>
    <property type="match status" value="2"/>
</dbReference>
<dbReference type="PROSITE" id="PS01124">
    <property type="entry name" value="HTH_ARAC_FAMILY_2"/>
    <property type="match status" value="1"/>
</dbReference>
<dbReference type="GO" id="GO:0043565">
    <property type="term" value="F:sequence-specific DNA binding"/>
    <property type="evidence" value="ECO:0007669"/>
    <property type="project" value="InterPro"/>
</dbReference>
<proteinExistence type="predicted"/>
<keyword evidence="4" id="KW-0902">Two-component regulatory system</keyword>
<dbReference type="InterPro" id="IPR051552">
    <property type="entry name" value="HptR"/>
</dbReference>
<evidence type="ECO:0000256" key="1">
    <source>
        <dbReference type="ARBA" id="ARBA00004496"/>
    </source>
</evidence>
<reference evidence="11 12" key="1">
    <citation type="submission" date="2019-11" db="EMBL/GenBank/DDBJ databases">
        <title>Gracilibacillus salitolerans sp. nov., a moderate halophile isolated from a saline soil in northwest China.</title>
        <authorList>
            <person name="Gan L."/>
        </authorList>
    </citation>
    <scope>NUCLEOTIDE SEQUENCE [LARGE SCALE GENOMIC DNA]</scope>
    <source>
        <strain evidence="11 12">SCU50</strain>
    </source>
</reference>
<keyword evidence="7" id="KW-0804">Transcription</keyword>
<dbReference type="InterPro" id="IPR018060">
    <property type="entry name" value="HTH_AraC"/>
</dbReference>
<dbReference type="InterPro" id="IPR001789">
    <property type="entry name" value="Sig_transdc_resp-reg_receiver"/>
</dbReference>
<dbReference type="InterPro" id="IPR011006">
    <property type="entry name" value="CheY-like_superfamily"/>
</dbReference>